<evidence type="ECO:0000313" key="2">
    <source>
        <dbReference type="EMBL" id="KAJ6258068.1"/>
    </source>
</evidence>
<dbReference type="EMBL" id="JAQGDS010000009">
    <property type="protein sequence ID" value="KAJ6258068.1"/>
    <property type="molecule type" value="Genomic_DNA"/>
</dbReference>
<gene>
    <name evidence="2" type="ORF">Dda_6981</name>
</gene>
<comment type="caution">
    <text evidence="2">The sequence shown here is derived from an EMBL/GenBank/DDBJ whole genome shotgun (WGS) entry which is preliminary data.</text>
</comment>
<feature type="region of interest" description="Disordered" evidence="1">
    <location>
        <begin position="195"/>
        <end position="223"/>
    </location>
</feature>
<evidence type="ECO:0000313" key="3">
    <source>
        <dbReference type="Proteomes" id="UP001221413"/>
    </source>
</evidence>
<dbReference type="AlphaFoldDB" id="A0AAD6NIP8"/>
<protein>
    <submittedName>
        <fullName evidence="2">Uncharacterized protein</fullName>
    </submittedName>
</protein>
<accession>A0AAD6NIP8</accession>
<proteinExistence type="predicted"/>
<dbReference type="Proteomes" id="UP001221413">
    <property type="component" value="Unassembled WGS sequence"/>
</dbReference>
<reference evidence="2" key="1">
    <citation type="submission" date="2023-01" db="EMBL/GenBank/DDBJ databases">
        <title>The chitinases involved in constricting ring structure development in the nematode-trapping fungus Drechslerella dactyloides.</title>
        <authorList>
            <person name="Wang R."/>
            <person name="Zhang L."/>
            <person name="Tang P."/>
            <person name="Li S."/>
            <person name="Liang L."/>
        </authorList>
    </citation>
    <scope>NUCLEOTIDE SEQUENCE</scope>
    <source>
        <strain evidence="2">YMF1.00031</strain>
    </source>
</reference>
<sequence>MTAFEPPILRIRKIQSPETSSDSPVTESNLGRALRDVNRITSVNSLILEAVSNAGTDATWMPPGRRGASDTSAADNNIFSNAGSKTLKIMPEYMVLQGPINKTSVMPGSIDCLITQYQNSSPTSLLAAVDQLSKGTQTIMHQIALIRAENTTLRSANELLSKRRQLKRQRIQHGGTLTIHQADRILDGNATDEVVEQPAPPKRQRTPQPEATSAHIRRCGNYR</sequence>
<evidence type="ECO:0000256" key="1">
    <source>
        <dbReference type="SAM" id="MobiDB-lite"/>
    </source>
</evidence>
<name>A0AAD6NIP8_DREDA</name>
<keyword evidence="3" id="KW-1185">Reference proteome</keyword>
<organism evidence="2 3">
    <name type="scientific">Drechslerella dactyloides</name>
    <name type="common">Nematode-trapping fungus</name>
    <name type="synonym">Arthrobotrys dactyloides</name>
    <dbReference type="NCBI Taxonomy" id="74499"/>
    <lineage>
        <taxon>Eukaryota</taxon>
        <taxon>Fungi</taxon>
        <taxon>Dikarya</taxon>
        <taxon>Ascomycota</taxon>
        <taxon>Pezizomycotina</taxon>
        <taxon>Orbiliomycetes</taxon>
        <taxon>Orbiliales</taxon>
        <taxon>Orbiliaceae</taxon>
        <taxon>Drechslerella</taxon>
    </lineage>
</organism>